<dbReference type="InterPro" id="IPR029039">
    <property type="entry name" value="Flavoprotein-like_sf"/>
</dbReference>
<reference evidence="3" key="1">
    <citation type="journal article" date="2019" name="Int. J. Syst. Evol. Microbiol.">
        <title>The Global Catalogue of Microorganisms (GCM) 10K type strain sequencing project: providing services to taxonomists for standard genome sequencing and annotation.</title>
        <authorList>
            <consortium name="The Broad Institute Genomics Platform"/>
            <consortium name="The Broad Institute Genome Sequencing Center for Infectious Disease"/>
            <person name="Wu L."/>
            <person name="Ma J."/>
        </authorList>
    </citation>
    <scope>NUCLEOTIDE SEQUENCE [LARGE SCALE GENOMIC DNA]</scope>
    <source>
        <strain evidence="3">JCM 9458</strain>
    </source>
</reference>
<dbReference type="InterPro" id="IPR005025">
    <property type="entry name" value="FMN_Rdtase-like_dom"/>
</dbReference>
<dbReference type="RefSeq" id="WP_345732827.1">
    <property type="nucleotide sequence ID" value="NZ_BAAAYN010000055.1"/>
</dbReference>
<dbReference type="SUPFAM" id="SSF52218">
    <property type="entry name" value="Flavoproteins"/>
    <property type="match status" value="1"/>
</dbReference>
<dbReference type="PANTHER" id="PTHR30543:SF21">
    <property type="entry name" value="NAD(P)H-DEPENDENT FMN REDUCTASE LOT6"/>
    <property type="match status" value="1"/>
</dbReference>
<evidence type="ECO:0000313" key="2">
    <source>
        <dbReference type="EMBL" id="GAA3396332.1"/>
    </source>
</evidence>
<name>A0ABP6TAW7_9ACTN</name>
<evidence type="ECO:0000313" key="3">
    <source>
        <dbReference type="Proteomes" id="UP001501676"/>
    </source>
</evidence>
<keyword evidence="3" id="KW-1185">Reference proteome</keyword>
<proteinExistence type="predicted"/>
<gene>
    <name evidence="2" type="ORF">GCM10020369_72640</name>
</gene>
<organism evidence="2 3">
    <name type="scientific">Cryptosporangium minutisporangium</name>
    <dbReference type="NCBI Taxonomy" id="113569"/>
    <lineage>
        <taxon>Bacteria</taxon>
        <taxon>Bacillati</taxon>
        <taxon>Actinomycetota</taxon>
        <taxon>Actinomycetes</taxon>
        <taxon>Cryptosporangiales</taxon>
        <taxon>Cryptosporangiaceae</taxon>
        <taxon>Cryptosporangium</taxon>
    </lineage>
</organism>
<protein>
    <submittedName>
        <fullName evidence="2">NAD(P)H-dependent oxidoreductase</fullName>
    </submittedName>
</protein>
<accession>A0ABP6TAW7</accession>
<dbReference type="InterPro" id="IPR050712">
    <property type="entry name" value="NAD(P)H-dep_reductase"/>
</dbReference>
<evidence type="ECO:0000259" key="1">
    <source>
        <dbReference type="Pfam" id="PF03358"/>
    </source>
</evidence>
<comment type="caution">
    <text evidence="2">The sequence shown here is derived from an EMBL/GenBank/DDBJ whole genome shotgun (WGS) entry which is preliminary data.</text>
</comment>
<dbReference type="Pfam" id="PF03358">
    <property type="entry name" value="FMN_red"/>
    <property type="match status" value="1"/>
</dbReference>
<feature type="domain" description="NADPH-dependent FMN reductase-like" evidence="1">
    <location>
        <begin position="3"/>
        <end position="147"/>
    </location>
</feature>
<dbReference type="Proteomes" id="UP001501676">
    <property type="component" value="Unassembled WGS sequence"/>
</dbReference>
<dbReference type="Gene3D" id="3.40.50.360">
    <property type="match status" value="1"/>
</dbReference>
<dbReference type="EMBL" id="BAAAYN010000055">
    <property type="protein sequence ID" value="GAA3396332.1"/>
    <property type="molecule type" value="Genomic_DNA"/>
</dbReference>
<sequence length="193" mass="21029">MLKIAIILGSTRPGRNGEAVAHWVLDLAQQRTDATFELVDLADHHLPAIDEPVPPARGVYTHEHTKSWARTIARYQGYVLVTPEYNHSAPGALKNALDRVHGEWANKAAGFVSYGVDGGVRAVEQLRLTLSALQIAHVTAQVSLSLWNDFANFSEFTPAPHQQQALTTMLDQLISWSAALAPLHTTADPVPAT</sequence>
<dbReference type="PANTHER" id="PTHR30543">
    <property type="entry name" value="CHROMATE REDUCTASE"/>
    <property type="match status" value="1"/>
</dbReference>